<keyword evidence="1" id="KW-0812">Transmembrane</keyword>
<sequence>MQITDTQAMQIVGFRSAYAYPAAHLVLDDHAGDFGLPGGQWAKVVTPAQGDVTDAALDAYHERLLRSANPTERLLGTASIVFWGFYTFGPAFAAIRVHRHLFGRGNQQITRAEQIADVLEEADTAIKAGNPGAALGMFTGINQLSRTPFASKVVALLDPRRAAVYDNRICKGLRSSPWAANGPFANGVGSVQLRRVQREYANWCSFTQAIAEQMNEGCSRGLAWHWRDRRDAPQSWRAIDAERAIFAMFQPD</sequence>
<dbReference type="KEGG" id="bxe:Bxe_B2798"/>
<feature type="transmembrane region" description="Helical" evidence="1">
    <location>
        <begin position="74"/>
        <end position="95"/>
    </location>
</feature>
<keyword evidence="3" id="KW-1185">Reference proteome</keyword>
<accession>Q13RU2</accession>
<gene>
    <name evidence="2" type="ORF">Bxe_B2798</name>
</gene>
<proteinExistence type="predicted"/>
<organism evidence="2 3">
    <name type="scientific">Paraburkholderia xenovorans (strain LB400)</name>
    <dbReference type="NCBI Taxonomy" id="266265"/>
    <lineage>
        <taxon>Bacteria</taxon>
        <taxon>Pseudomonadati</taxon>
        <taxon>Pseudomonadota</taxon>
        <taxon>Betaproteobacteria</taxon>
        <taxon>Burkholderiales</taxon>
        <taxon>Burkholderiaceae</taxon>
        <taxon>Paraburkholderia</taxon>
    </lineage>
</organism>
<dbReference type="RefSeq" id="WP_011490571.1">
    <property type="nucleotide sequence ID" value="NC_007952.1"/>
</dbReference>
<dbReference type="Proteomes" id="UP000001817">
    <property type="component" value="Chromosome 2"/>
</dbReference>
<evidence type="ECO:0000313" key="3">
    <source>
        <dbReference type="Proteomes" id="UP000001817"/>
    </source>
</evidence>
<protein>
    <submittedName>
        <fullName evidence="2">Uncharacterized protein</fullName>
    </submittedName>
</protein>
<dbReference type="OrthoDB" id="6827098at2"/>
<evidence type="ECO:0000256" key="1">
    <source>
        <dbReference type="SAM" id="Phobius"/>
    </source>
</evidence>
<dbReference type="AlphaFoldDB" id="Q13RU2"/>
<dbReference type="EMBL" id="CP000271">
    <property type="protein sequence ID" value="ABE33197.1"/>
    <property type="molecule type" value="Genomic_DNA"/>
</dbReference>
<evidence type="ECO:0000313" key="2">
    <source>
        <dbReference type="EMBL" id="ABE33197.1"/>
    </source>
</evidence>
<keyword evidence="1" id="KW-0472">Membrane</keyword>
<keyword evidence="1" id="KW-1133">Transmembrane helix</keyword>
<reference evidence="2 3" key="1">
    <citation type="journal article" date="2006" name="Proc. Natl. Acad. Sci. U.S.A.">
        <title>Burkholderia xenovorans LB400 harbors a multi-replicon, 9.73-Mbp genome shaped for versatility.</title>
        <authorList>
            <person name="Chain P.S."/>
            <person name="Denef V.J."/>
            <person name="Konstantinidis K.T."/>
            <person name="Vergez L.M."/>
            <person name="Agullo L."/>
            <person name="Reyes V.L."/>
            <person name="Hauser L."/>
            <person name="Cordova M."/>
            <person name="Gomez L."/>
            <person name="Gonzalez M."/>
            <person name="Land M."/>
            <person name="Lao V."/>
            <person name="Larimer F."/>
            <person name="LiPuma J.J."/>
            <person name="Mahenthiralingam E."/>
            <person name="Malfatti S.A."/>
            <person name="Marx C.J."/>
            <person name="Parnell J.J."/>
            <person name="Ramette A."/>
            <person name="Richardson P."/>
            <person name="Seeger M."/>
            <person name="Smith D."/>
            <person name="Spilker T."/>
            <person name="Sul W.J."/>
            <person name="Tsoi T.V."/>
            <person name="Ulrich L.E."/>
            <person name="Zhulin I.B."/>
            <person name="Tiedje J.M."/>
        </authorList>
    </citation>
    <scope>NUCLEOTIDE SEQUENCE [LARGE SCALE GENOMIC DNA]</scope>
    <source>
        <strain evidence="2 3">LB400</strain>
    </source>
</reference>
<name>Q13RU2_PARXL</name>